<dbReference type="Gene3D" id="3.40.50.150">
    <property type="entry name" value="Vaccinia Virus protein VP39"/>
    <property type="match status" value="1"/>
</dbReference>
<dbReference type="InterPro" id="IPR029063">
    <property type="entry name" value="SAM-dependent_MTases_sf"/>
</dbReference>
<dbReference type="SUPFAM" id="SSF53335">
    <property type="entry name" value="S-adenosyl-L-methionine-dependent methyltransferases"/>
    <property type="match status" value="1"/>
</dbReference>
<dbReference type="RefSeq" id="WP_146517161.1">
    <property type="nucleotide sequence ID" value="NZ_SJPI01000003.1"/>
</dbReference>
<proteinExistence type="predicted"/>
<dbReference type="NCBIfam" id="TIGR01444">
    <property type="entry name" value="fkbM_fam"/>
    <property type="match status" value="1"/>
</dbReference>
<keyword evidence="2" id="KW-0808">Transferase</keyword>
<evidence type="ECO:0000313" key="2">
    <source>
        <dbReference type="EMBL" id="TWT49649.1"/>
    </source>
</evidence>
<dbReference type="InterPro" id="IPR053188">
    <property type="entry name" value="FkbM_Methyltransferase"/>
</dbReference>
<dbReference type="GO" id="GO:0008171">
    <property type="term" value="F:O-methyltransferase activity"/>
    <property type="evidence" value="ECO:0007669"/>
    <property type="project" value="TreeGrafter"/>
</dbReference>
<dbReference type="OrthoDB" id="4104638at2"/>
<dbReference type="AlphaFoldDB" id="A0A5C5WHR9"/>
<dbReference type="EC" id="2.1.1.-" evidence="2"/>
<dbReference type="PANTHER" id="PTHR36973">
    <property type="entry name" value="SLL1456 PROTEIN-RELATED"/>
    <property type="match status" value="1"/>
</dbReference>
<accession>A0A5C5WHR9</accession>
<dbReference type="InterPro" id="IPR006342">
    <property type="entry name" value="FkbM_mtfrase"/>
</dbReference>
<keyword evidence="3" id="KW-1185">Reference proteome</keyword>
<evidence type="ECO:0000313" key="3">
    <source>
        <dbReference type="Proteomes" id="UP000316598"/>
    </source>
</evidence>
<dbReference type="GO" id="GO:0032259">
    <property type="term" value="P:methylation"/>
    <property type="evidence" value="ECO:0007669"/>
    <property type="project" value="UniProtKB-KW"/>
</dbReference>
<reference evidence="2 3" key="1">
    <citation type="submission" date="2019-02" db="EMBL/GenBank/DDBJ databases">
        <title>Deep-cultivation of Planctomycetes and their phenomic and genomic characterization uncovers novel biology.</title>
        <authorList>
            <person name="Wiegand S."/>
            <person name="Jogler M."/>
            <person name="Boedeker C."/>
            <person name="Pinto D."/>
            <person name="Vollmers J."/>
            <person name="Rivas-Marin E."/>
            <person name="Kohn T."/>
            <person name="Peeters S.H."/>
            <person name="Heuer A."/>
            <person name="Rast P."/>
            <person name="Oberbeckmann S."/>
            <person name="Bunk B."/>
            <person name="Jeske O."/>
            <person name="Meyerdierks A."/>
            <person name="Storesund J.E."/>
            <person name="Kallscheuer N."/>
            <person name="Luecker S."/>
            <person name="Lage O.M."/>
            <person name="Pohl T."/>
            <person name="Merkel B.J."/>
            <person name="Hornburger P."/>
            <person name="Mueller R.-W."/>
            <person name="Bruemmer F."/>
            <person name="Labrenz M."/>
            <person name="Spormann A.M."/>
            <person name="Op Den Camp H."/>
            <person name="Overmann J."/>
            <person name="Amann R."/>
            <person name="Jetten M.S.M."/>
            <person name="Mascher T."/>
            <person name="Medema M.H."/>
            <person name="Devos D.P."/>
            <person name="Kaster A.-K."/>
            <person name="Ovreas L."/>
            <person name="Rohde M."/>
            <person name="Galperin M.Y."/>
            <person name="Jogler C."/>
        </authorList>
    </citation>
    <scope>NUCLEOTIDE SEQUENCE [LARGE SCALE GENOMIC DNA]</scope>
    <source>
        <strain evidence="2 3">Pla22</strain>
    </source>
</reference>
<organism evidence="2 3">
    <name type="scientific">Rubripirellula amarantea</name>
    <dbReference type="NCBI Taxonomy" id="2527999"/>
    <lineage>
        <taxon>Bacteria</taxon>
        <taxon>Pseudomonadati</taxon>
        <taxon>Planctomycetota</taxon>
        <taxon>Planctomycetia</taxon>
        <taxon>Pirellulales</taxon>
        <taxon>Pirellulaceae</taxon>
        <taxon>Rubripirellula</taxon>
    </lineage>
</organism>
<evidence type="ECO:0000259" key="1">
    <source>
        <dbReference type="Pfam" id="PF05050"/>
    </source>
</evidence>
<comment type="caution">
    <text evidence="2">The sequence shown here is derived from an EMBL/GenBank/DDBJ whole genome shotgun (WGS) entry which is preliminary data.</text>
</comment>
<dbReference type="Pfam" id="PF05050">
    <property type="entry name" value="Methyltransf_21"/>
    <property type="match status" value="1"/>
</dbReference>
<dbReference type="PANTHER" id="PTHR36973:SF4">
    <property type="entry name" value="NODULATION PROTEIN"/>
    <property type="match status" value="1"/>
</dbReference>
<feature type="domain" description="Methyltransferase FkbM" evidence="1">
    <location>
        <begin position="50"/>
        <end position="216"/>
    </location>
</feature>
<sequence>MISKLKKLTSVVEQGIFRDLLRKGKPRSIASHAIGRQLTKLAPGLEFVVDGGANRGQFSRAISQYFPNAKVVAFEPLPEMVATLHRNLGDLPNVTVVQKALGKTDGKMVFNEYSDTQCSSFLDGVPDNALLGSAQVVNRIEVEVCRLDTHFQGVDFGKPALLKLDLQGFEEPAIQGAGQRLHDFQYVLVECPLLRAYEGEASFGELTVLMTNAGYETIGFLNVASRDGTIVQVDSLFAKTNHPVS</sequence>
<name>A0A5C5WHR9_9BACT</name>
<protein>
    <submittedName>
        <fullName evidence="2">2-O-methyltransferase NoeI</fullName>
        <ecNumber evidence="2">2.1.1.-</ecNumber>
    </submittedName>
</protein>
<dbReference type="EMBL" id="SJPI01000003">
    <property type="protein sequence ID" value="TWT49649.1"/>
    <property type="molecule type" value="Genomic_DNA"/>
</dbReference>
<dbReference type="Proteomes" id="UP000316598">
    <property type="component" value="Unassembled WGS sequence"/>
</dbReference>
<gene>
    <name evidence="2" type="primary">noeI_2</name>
    <name evidence="2" type="ORF">Pla22_48470</name>
</gene>
<keyword evidence="2" id="KW-0489">Methyltransferase</keyword>